<comment type="subunit">
    <text evidence="7">The complex comprises the extracytoplasmic solute receptor protein and the two transmembrane proteins.</text>
</comment>
<evidence type="ECO:0000256" key="3">
    <source>
        <dbReference type="ARBA" id="ARBA00022519"/>
    </source>
</evidence>
<keyword evidence="4 7" id="KW-0812">Transmembrane</keyword>
<proteinExistence type="inferred from homology"/>
<feature type="transmembrane region" description="Helical" evidence="7">
    <location>
        <begin position="100"/>
        <end position="118"/>
    </location>
</feature>
<evidence type="ECO:0000313" key="9">
    <source>
        <dbReference type="EMBL" id="PZX11695.1"/>
    </source>
</evidence>
<feature type="transmembrane region" description="Helical" evidence="7">
    <location>
        <begin position="215"/>
        <end position="237"/>
    </location>
</feature>
<evidence type="ECO:0000259" key="8">
    <source>
        <dbReference type="Pfam" id="PF06808"/>
    </source>
</evidence>
<dbReference type="InterPro" id="IPR010656">
    <property type="entry name" value="DctM"/>
</dbReference>
<evidence type="ECO:0000256" key="6">
    <source>
        <dbReference type="ARBA" id="ARBA00023136"/>
    </source>
</evidence>
<sequence length="428" mass="45301">MTSALILCAALMLIFLGMPVAFAIGISGTAFFLLPTTVLPDSTAVQRIVAASQSFPLLAVPLFILLGNLMNRAGITPRLIDLAMTLAGWMRGGLAQSTLILSALMGGISGSAVADAAMQARVLGKPMTDEGYDPGFTGALLSVGGLITATLPPSLGLILYGYLGEVSIGRLFIAGIVPGVLLTIALMATTWGISVQRDYKPSRTDFPSLSEVGRGLYRSFWAVIFPIWLLVGIRFGFFTPSEAGAFAVLYALIVGGLIYRELTFRSLYDALLESARDIGMIMLIILFSGVFGFVITFERVPQTITEFSLSAVESPTVLLFAISGFLLGLGMLIEATVLVMLLTPILVPVITAAGIDPVHFGLIMMTLVTFGGMTPPVGVSMFTVCGILNASYVGYSLRLIPFACAVMLVVGAMILFPNLVLFLPALVM</sequence>
<comment type="subcellular location">
    <subcellularLocation>
        <location evidence="1 7">Cell inner membrane</location>
        <topology evidence="1 7">Multi-pass membrane protein</topology>
    </subcellularLocation>
</comment>
<dbReference type="Pfam" id="PF06808">
    <property type="entry name" value="DctM"/>
    <property type="match status" value="1"/>
</dbReference>
<name>A0A2W7MU86_9RHOB</name>
<dbReference type="PANTHER" id="PTHR33362:SF4">
    <property type="entry name" value="2,3-DIKETO-L-GULONATE TRAP TRANSPORTER LARGE PERMEASE PROTEIN YIAN"/>
    <property type="match status" value="1"/>
</dbReference>
<dbReference type="AlphaFoldDB" id="A0A2W7MU86"/>
<feature type="transmembrane region" description="Helical" evidence="7">
    <location>
        <begin position="317"/>
        <end position="342"/>
    </location>
</feature>
<keyword evidence="6 7" id="KW-0472">Membrane</keyword>
<keyword evidence="3 7" id="KW-0997">Cell inner membrane</keyword>
<dbReference type="NCBIfam" id="TIGR00786">
    <property type="entry name" value="dctM"/>
    <property type="match status" value="1"/>
</dbReference>
<evidence type="ECO:0000256" key="5">
    <source>
        <dbReference type="ARBA" id="ARBA00022989"/>
    </source>
</evidence>
<dbReference type="PANTHER" id="PTHR33362">
    <property type="entry name" value="SIALIC ACID TRAP TRANSPORTER PERMEASE PROTEIN SIAT-RELATED"/>
    <property type="match status" value="1"/>
</dbReference>
<dbReference type="OrthoDB" id="9790209at2"/>
<evidence type="ECO:0000256" key="2">
    <source>
        <dbReference type="ARBA" id="ARBA00022475"/>
    </source>
</evidence>
<keyword evidence="5 7" id="KW-1133">Transmembrane helix</keyword>
<feature type="transmembrane region" description="Helical" evidence="7">
    <location>
        <begin position="402"/>
        <end position="427"/>
    </location>
</feature>
<keyword evidence="2" id="KW-1003">Cell membrane</keyword>
<organism evidence="9 10">
    <name type="scientific">Palleronia aestuarii</name>
    <dbReference type="NCBI Taxonomy" id="568105"/>
    <lineage>
        <taxon>Bacteria</taxon>
        <taxon>Pseudomonadati</taxon>
        <taxon>Pseudomonadota</taxon>
        <taxon>Alphaproteobacteria</taxon>
        <taxon>Rhodobacterales</taxon>
        <taxon>Roseobacteraceae</taxon>
        <taxon>Palleronia</taxon>
    </lineage>
</organism>
<comment type="function">
    <text evidence="7">Part of the tripartite ATP-independent periplasmic (TRAP) transport system.</text>
</comment>
<keyword evidence="7" id="KW-0813">Transport</keyword>
<comment type="similarity">
    <text evidence="7">Belongs to the TRAP transporter large permease family.</text>
</comment>
<dbReference type="GO" id="GO:0005886">
    <property type="term" value="C:plasma membrane"/>
    <property type="evidence" value="ECO:0007669"/>
    <property type="project" value="UniProtKB-SubCell"/>
</dbReference>
<dbReference type="RefSeq" id="WP_111538880.1">
    <property type="nucleotide sequence ID" value="NZ_QKZL01000030.1"/>
</dbReference>
<feature type="transmembrane region" description="Helical" evidence="7">
    <location>
        <begin position="139"/>
        <end position="162"/>
    </location>
</feature>
<dbReference type="EMBL" id="QKZL01000030">
    <property type="protein sequence ID" value="PZX11695.1"/>
    <property type="molecule type" value="Genomic_DNA"/>
</dbReference>
<evidence type="ECO:0000313" key="10">
    <source>
        <dbReference type="Proteomes" id="UP000248916"/>
    </source>
</evidence>
<feature type="domain" description="TRAP C4-dicarboxylate transport system permease DctM subunit" evidence="8">
    <location>
        <begin position="8"/>
        <end position="419"/>
    </location>
</feature>
<feature type="transmembrane region" description="Helical" evidence="7">
    <location>
        <begin position="377"/>
        <end position="395"/>
    </location>
</feature>
<feature type="transmembrane region" description="Helical" evidence="7">
    <location>
        <begin position="280"/>
        <end position="297"/>
    </location>
</feature>
<dbReference type="PIRSF" id="PIRSF006066">
    <property type="entry name" value="HI0050"/>
    <property type="match status" value="1"/>
</dbReference>
<accession>A0A2W7MU86</accession>
<gene>
    <name evidence="9" type="ORF">LX81_03873</name>
</gene>
<evidence type="ECO:0000256" key="7">
    <source>
        <dbReference type="RuleBase" id="RU369079"/>
    </source>
</evidence>
<protein>
    <recommendedName>
        <fullName evidence="7">TRAP transporter large permease protein</fullName>
    </recommendedName>
</protein>
<feature type="transmembrane region" description="Helical" evidence="7">
    <location>
        <begin position="243"/>
        <end position="259"/>
    </location>
</feature>
<comment type="caution">
    <text evidence="9">The sequence shown here is derived from an EMBL/GenBank/DDBJ whole genome shotgun (WGS) entry which is preliminary data.</text>
</comment>
<dbReference type="InterPro" id="IPR004681">
    <property type="entry name" value="TRAP_DctM"/>
</dbReference>
<evidence type="ECO:0000256" key="4">
    <source>
        <dbReference type="ARBA" id="ARBA00022692"/>
    </source>
</evidence>
<dbReference type="GO" id="GO:0022857">
    <property type="term" value="F:transmembrane transporter activity"/>
    <property type="evidence" value="ECO:0007669"/>
    <property type="project" value="UniProtKB-UniRule"/>
</dbReference>
<keyword evidence="10" id="KW-1185">Reference proteome</keyword>
<reference evidence="9 10" key="1">
    <citation type="submission" date="2018-06" db="EMBL/GenBank/DDBJ databases">
        <title>Genomic Encyclopedia of Archaeal and Bacterial Type Strains, Phase II (KMG-II): from individual species to whole genera.</title>
        <authorList>
            <person name="Goeker M."/>
        </authorList>
    </citation>
    <scope>NUCLEOTIDE SEQUENCE [LARGE SCALE GENOMIC DNA]</scope>
    <source>
        <strain evidence="9 10">DSM 22009</strain>
    </source>
</reference>
<feature type="transmembrane region" description="Helical" evidence="7">
    <location>
        <begin position="47"/>
        <end position="66"/>
    </location>
</feature>
<feature type="transmembrane region" description="Helical" evidence="7">
    <location>
        <begin position="349"/>
        <end position="371"/>
    </location>
</feature>
<evidence type="ECO:0000256" key="1">
    <source>
        <dbReference type="ARBA" id="ARBA00004429"/>
    </source>
</evidence>
<feature type="transmembrane region" description="Helical" evidence="7">
    <location>
        <begin position="168"/>
        <end position="194"/>
    </location>
</feature>
<dbReference type="Proteomes" id="UP000248916">
    <property type="component" value="Unassembled WGS sequence"/>
</dbReference>